<name>A0A9P1DYP0_CUSEU</name>
<sequence>MVGEGRQWSPIGQRLSLAMCGWAELFFIGGQDRGGSGGCGRSGGSGCDTDGGYVWVRSGGGGRVKGVAAIGGSHCGRWVGSYSDRSHYGRWTGSHCGDGSLWRLDTVAANHCGGKSLWRRITVAAKSL</sequence>
<keyword evidence="2" id="KW-1185">Reference proteome</keyword>
<proteinExistence type="predicted"/>
<comment type="caution">
    <text evidence="1">The sequence shown here is derived from an EMBL/GenBank/DDBJ whole genome shotgun (WGS) entry which is preliminary data.</text>
</comment>
<gene>
    <name evidence="1" type="ORF">CEURO_LOCUS1838</name>
</gene>
<dbReference type="AlphaFoldDB" id="A0A9P1DYP0"/>
<dbReference type="EMBL" id="CAMAPE010000004">
    <property type="protein sequence ID" value="CAH9062014.1"/>
    <property type="molecule type" value="Genomic_DNA"/>
</dbReference>
<reference evidence="1" key="1">
    <citation type="submission" date="2022-07" db="EMBL/GenBank/DDBJ databases">
        <authorList>
            <person name="Macas J."/>
            <person name="Novak P."/>
            <person name="Neumann P."/>
        </authorList>
    </citation>
    <scope>NUCLEOTIDE SEQUENCE</scope>
</reference>
<evidence type="ECO:0000313" key="2">
    <source>
        <dbReference type="Proteomes" id="UP001152484"/>
    </source>
</evidence>
<organism evidence="1 2">
    <name type="scientific">Cuscuta europaea</name>
    <name type="common">European dodder</name>
    <dbReference type="NCBI Taxonomy" id="41803"/>
    <lineage>
        <taxon>Eukaryota</taxon>
        <taxon>Viridiplantae</taxon>
        <taxon>Streptophyta</taxon>
        <taxon>Embryophyta</taxon>
        <taxon>Tracheophyta</taxon>
        <taxon>Spermatophyta</taxon>
        <taxon>Magnoliopsida</taxon>
        <taxon>eudicotyledons</taxon>
        <taxon>Gunneridae</taxon>
        <taxon>Pentapetalae</taxon>
        <taxon>asterids</taxon>
        <taxon>lamiids</taxon>
        <taxon>Solanales</taxon>
        <taxon>Convolvulaceae</taxon>
        <taxon>Cuscuteae</taxon>
        <taxon>Cuscuta</taxon>
        <taxon>Cuscuta subgen. Cuscuta</taxon>
    </lineage>
</organism>
<protein>
    <submittedName>
        <fullName evidence="1">Uncharacterized protein</fullName>
    </submittedName>
</protein>
<accession>A0A9P1DYP0</accession>
<evidence type="ECO:0000313" key="1">
    <source>
        <dbReference type="EMBL" id="CAH9062014.1"/>
    </source>
</evidence>
<dbReference type="Proteomes" id="UP001152484">
    <property type="component" value="Unassembled WGS sequence"/>
</dbReference>